<dbReference type="EMBL" id="BMIO01000001">
    <property type="protein sequence ID" value="GGD33084.1"/>
    <property type="molecule type" value="Genomic_DNA"/>
</dbReference>
<evidence type="ECO:0000313" key="2">
    <source>
        <dbReference type="Proteomes" id="UP000598997"/>
    </source>
</evidence>
<protein>
    <submittedName>
        <fullName evidence="1">Uncharacterized protein</fullName>
    </submittedName>
</protein>
<dbReference type="Proteomes" id="UP000598997">
    <property type="component" value="Unassembled WGS sequence"/>
</dbReference>
<sequence length="65" mass="7221">MESREGYEVRFIDADGVAIVWEVPEAHLDIDAATATGLRAKPRPATFEIRQIGDHARSLPLSLNF</sequence>
<proteinExistence type="predicted"/>
<comment type="caution">
    <text evidence="1">The sequence shown here is derived from an EMBL/GenBank/DDBJ whole genome shotgun (WGS) entry which is preliminary data.</text>
</comment>
<accession>A0A916Y6F8</accession>
<gene>
    <name evidence="1" type="ORF">GCM10010989_03950</name>
</gene>
<name>A0A916Y6F8_9SPHN</name>
<evidence type="ECO:0000313" key="1">
    <source>
        <dbReference type="EMBL" id="GGD33084.1"/>
    </source>
</evidence>
<reference evidence="1 2" key="1">
    <citation type="journal article" date="2014" name="Int. J. Syst. Evol. Microbiol.">
        <title>Complete genome sequence of Corynebacterium casei LMG S-19264T (=DSM 44701T), isolated from a smear-ripened cheese.</title>
        <authorList>
            <consortium name="US DOE Joint Genome Institute (JGI-PGF)"/>
            <person name="Walter F."/>
            <person name="Albersmeier A."/>
            <person name="Kalinowski J."/>
            <person name="Ruckert C."/>
        </authorList>
    </citation>
    <scope>NUCLEOTIDE SEQUENCE [LARGE SCALE GENOMIC DNA]</scope>
    <source>
        <strain evidence="1 2">CGMCC 1.15358</strain>
    </source>
</reference>
<organism evidence="1 2">
    <name type="scientific">Croceicoccus pelagius</name>
    <dbReference type="NCBI Taxonomy" id="1703341"/>
    <lineage>
        <taxon>Bacteria</taxon>
        <taxon>Pseudomonadati</taxon>
        <taxon>Pseudomonadota</taxon>
        <taxon>Alphaproteobacteria</taxon>
        <taxon>Sphingomonadales</taxon>
        <taxon>Erythrobacteraceae</taxon>
        <taxon>Croceicoccus</taxon>
    </lineage>
</organism>
<keyword evidence="2" id="KW-1185">Reference proteome</keyword>
<dbReference type="AlphaFoldDB" id="A0A916Y6F8"/>